<evidence type="ECO:0000313" key="15">
    <source>
        <dbReference type="Proteomes" id="UP000265489"/>
    </source>
</evidence>
<evidence type="ECO:0000256" key="1">
    <source>
        <dbReference type="ARBA" id="ARBA00000826"/>
    </source>
</evidence>
<evidence type="ECO:0000256" key="8">
    <source>
        <dbReference type="ARBA" id="ARBA00022679"/>
    </source>
</evidence>
<dbReference type="GO" id="GO:0004553">
    <property type="term" value="F:hydrolase activity, hydrolyzing O-glycosyl compounds"/>
    <property type="evidence" value="ECO:0007669"/>
    <property type="project" value="InterPro"/>
</dbReference>
<sequence length="615" mass="72347">MYGGYIVMDQRKTKAFFEGRDIHAYNIFGAHLERDGVRFRVYAPNAKNISVIGTFNNWDDQASKMKKDKRGIWECFVEGAKKQDSYKYRVWQANGELVDKMDPYAFYSELRPNTASIISDLSYDGWTDKEWLNQRNKGFDSPVNIYEMHVGSWKKEDENEEFVQYHEIEKDLIEHCKKHHFTHVEVMPLCEYPFDGSWGYQCTGYFSSTSRYGTNHELMHFVNALHEAGIGVIMDFVPVHFVKDNYALGMFDGTPLYEYSKPEDANSEWGTANFDLWKEEVRSFLMSAANFWIDVYHVDGLRMDAISNAIFWHGNKNNGVNEGACDFMKRMNYLLNEEHQGKIMLIAEDSSDFPNVTKPSYAGGLGFDYKWDLGWMNDTLSYLKRDPIYRKWHHHDITFSMAYFYSERFILPFSHDEVVHGKATIVDKMWGSYEDKFAQARALYVYMFAHPGKKLNFMGNEIGQLREWDEQKSCDWFLLDYPMHDAFKRLCEDLGKIYTENDAFFDQDYDPSRFCWIDADNVGQNTFSFIRRGSKKDYVIIMNFSTNPYDHQQFGVPCKGKYKEILNTEWDKYNGNLKDHTPQEVQAMRLTRHNQPYMIEVNVPSFGAMIYEVEK</sequence>
<dbReference type="InterPro" id="IPR014756">
    <property type="entry name" value="Ig_E-set"/>
</dbReference>
<comment type="pathway">
    <text evidence="3">Glycan biosynthesis; glycogen biosynthesis.</text>
</comment>
<feature type="active site" description="Nucleophile" evidence="12">
    <location>
        <position position="304"/>
    </location>
</feature>
<reference evidence="14 15" key="1">
    <citation type="submission" date="2018-08" db="EMBL/GenBank/DDBJ databases">
        <title>A genome reference for cultivated species of the human gut microbiota.</title>
        <authorList>
            <person name="Zou Y."/>
            <person name="Xue W."/>
            <person name="Luo G."/>
        </authorList>
    </citation>
    <scope>NUCLEOTIDE SEQUENCE [LARGE SCALE GENOMIC DNA]</scope>
    <source>
        <strain evidence="14 15">AF15-20</strain>
    </source>
</reference>
<evidence type="ECO:0000256" key="12">
    <source>
        <dbReference type="PIRSR" id="PIRSR000463-1"/>
    </source>
</evidence>
<keyword evidence="8" id="KW-0808">Transferase</keyword>
<dbReference type="Gene3D" id="2.60.40.10">
    <property type="entry name" value="Immunoglobulins"/>
    <property type="match status" value="1"/>
</dbReference>
<dbReference type="InterPro" id="IPR004193">
    <property type="entry name" value="Glyco_hydro_13_N"/>
</dbReference>
<keyword evidence="7" id="KW-0328">Glycosyltransferase</keyword>
<dbReference type="InterPro" id="IPR037439">
    <property type="entry name" value="Branching_enzy"/>
</dbReference>
<dbReference type="NCBIfam" id="NF008967">
    <property type="entry name" value="PRK12313.1"/>
    <property type="match status" value="1"/>
</dbReference>
<evidence type="ECO:0000256" key="6">
    <source>
        <dbReference type="ARBA" id="ARBA00022600"/>
    </source>
</evidence>
<proteinExistence type="inferred from homology"/>
<dbReference type="CDD" id="cd11322">
    <property type="entry name" value="AmyAc_Glg_BE"/>
    <property type="match status" value="1"/>
</dbReference>
<evidence type="ECO:0000256" key="4">
    <source>
        <dbReference type="ARBA" id="ARBA00009000"/>
    </source>
</evidence>
<dbReference type="UniPathway" id="UPA00164"/>
<evidence type="ECO:0000256" key="11">
    <source>
        <dbReference type="NCBIfam" id="TIGR01515"/>
    </source>
</evidence>
<dbReference type="EC" id="2.4.1.18" evidence="5 11"/>
<keyword evidence="9" id="KW-0320">Glycogen biosynthesis</keyword>
<dbReference type="InterPro" id="IPR006048">
    <property type="entry name" value="A-amylase/branching_C"/>
</dbReference>
<evidence type="ECO:0000256" key="7">
    <source>
        <dbReference type="ARBA" id="ARBA00022676"/>
    </source>
</evidence>
<comment type="similarity">
    <text evidence="4">Belongs to the glycosyl hydrolase 13 family. GlgB subfamily.</text>
</comment>
<dbReference type="GO" id="GO:0005978">
    <property type="term" value="P:glycogen biosynthetic process"/>
    <property type="evidence" value="ECO:0007669"/>
    <property type="project" value="UniProtKB-UniRule"/>
</dbReference>
<dbReference type="EMBL" id="QRYQ01000026">
    <property type="protein sequence ID" value="RGU89573.1"/>
    <property type="molecule type" value="Genomic_DNA"/>
</dbReference>
<dbReference type="GO" id="GO:0005829">
    <property type="term" value="C:cytosol"/>
    <property type="evidence" value="ECO:0007669"/>
    <property type="project" value="TreeGrafter"/>
</dbReference>
<dbReference type="Gene3D" id="2.60.40.1180">
    <property type="entry name" value="Golgi alpha-mannosidase II"/>
    <property type="match status" value="1"/>
</dbReference>
<dbReference type="GO" id="GO:0003844">
    <property type="term" value="F:1,4-alpha-glucan branching enzyme activity"/>
    <property type="evidence" value="ECO:0007669"/>
    <property type="project" value="UniProtKB-UniRule"/>
</dbReference>
<accession>A0A395W9D6</accession>
<organism evidence="14 15">
    <name type="scientific">Holdemanella biformis</name>
    <dbReference type="NCBI Taxonomy" id="1735"/>
    <lineage>
        <taxon>Bacteria</taxon>
        <taxon>Bacillati</taxon>
        <taxon>Bacillota</taxon>
        <taxon>Erysipelotrichia</taxon>
        <taxon>Erysipelotrichales</taxon>
        <taxon>Erysipelotrichaceae</taxon>
        <taxon>Holdemanella</taxon>
    </lineage>
</organism>
<dbReference type="PIRSF" id="PIRSF000463">
    <property type="entry name" value="GlgB"/>
    <property type="match status" value="1"/>
</dbReference>
<dbReference type="Pfam" id="PF02922">
    <property type="entry name" value="CBM_48"/>
    <property type="match status" value="1"/>
</dbReference>
<protein>
    <recommendedName>
        <fullName evidence="5 11">1,4-alpha-glucan branching enzyme</fullName>
        <ecNumber evidence="5 11">2.4.1.18</ecNumber>
    </recommendedName>
</protein>
<feature type="domain" description="Glycosyl hydrolase family 13 catalytic" evidence="13">
    <location>
        <begin position="160"/>
        <end position="488"/>
    </location>
</feature>
<dbReference type="SMART" id="SM00642">
    <property type="entry name" value="Aamy"/>
    <property type="match status" value="1"/>
</dbReference>
<dbReference type="SUPFAM" id="SSF51445">
    <property type="entry name" value="(Trans)glycosidases"/>
    <property type="match status" value="1"/>
</dbReference>
<dbReference type="Pfam" id="PF02806">
    <property type="entry name" value="Alpha-amylase_C"/>
    <property type="match status" value="1"/>
</dbReference>
<dbReference type="InterPro" id="IPR017853">
    <property type="entry name" value="GH"/>
</dbReference>
<dbReference type="Proteomes" id="UP000265489">
    <property type="component" value="Unassembled WGS sequence"/>
</dbReference>
<keyword evidence="6" id="KW-0321">Glycogen metabolism</keyword>
<dbReference type="InterPro" id="IPR013780">
    <property type="entry name" value="Glyco_hydro_b"/>
</dbReference>
<dbReference type="Gene3D" id="3.20.20.80">
    <property type="entry name" value="Glycosidases"/>
    <property type="match status" value="1"/>
</dbReference>
<dbReference type="PANTHER" id="PTHR43651:SF3">
    <property type="entry name" value="1,4-ALPHA-GLUCAN-BRANCHING ENZYME"/>
    <property type="match status" value="1"/>
</dbReference>
<feature type="active site" description="Proton donor" evidence="12">
    <location>
        <position position="348"/>
    </location>
</feature>
<dbReference type="PANTHER" id="PTHR43651">
    <property type="entry name" value="1,4-ALPHA-GLUCAN-BRANCHING ENZYME"/>
    <property type="match status" value="1"/>
</dbReference>
<keyword evidence="10" id="KW-0119">Carbohydrate metabolism</keyword>
<evidence type="ECO:0000256" key="9">
    <source>
        <dbReference type="ARBA" id="ARBA00023056"/>
    </source>
</evidence>
<dbReference type="InterPro" id="IPR044143">
    <property type="entry name" value="GlgB_N_E_set_prok"/>
</dbReference>
<comment type="function">
    <text evidence="2">Catalyzes the formation of the alpha-1,6-glucosidic linkages in glycogen by scission of a 1,4-alpha-linked oligosaccharide from growing alpha-1,4-glucan chains and the subsequent attachment of the oligosaccharide to the alpha-1,6 position.</text>
</comment>
<dbReference type="SUPFAM" id="SSF81296">
    <property type="entry name" value="E set domains"/>
    <property type="match status" value="1"/>
</dbReference>
<dbReference type="SUPFAM" id="SSF51011">
    <property type="entry name" value="Glycosyl hydrolase domain"/>
    <property type="match status" value="1"/>
</dbReference>
<dbReference type="AlphaFoldDB" id="A0A395W9D6"/>
<comment type="caution">
    <text evidence="14">The sequence shown here is derived from an EMBL/GenBank/DDBJ whole genome shotgun (WGS) entry which is preliminary data.</text>
</comment>
<dbReference type="InterPro" id="IPR006047">
    <property type="entry name" value="GH13_cat_dom"/>
</dbReference>
<evidence type="ECO:0000256" key="3">
    <source>
        <dbReference type="ARBA" id="ARBA00004964"/>
    </source>
</evidence>
<dbReference type="InterPro" id="IPR013783">
    <property type="entry name" value="Ig-like_fold"/>
</dbReference>
<dbReference type="GO" id="GO:0043169">
    <property type="term" value="F:cation binding"/>
    <property type="evidence" value="ECO:0007669"/>
    <property type="project" value="InterPro"/>
</dbReference>
<name>A0A395W9D6_9FIRM</name>
<dbReference type="CDD" id="cd02855">
    <property type="entry name" value="E_set_GBE_prok_N"/>
    <property type="match status" value="1"/>
</dbReference>
<gene>
    <name evidence="14" type="ORF">DWW32_10720</name>
</gene>
<evidence type="ECO:0000256" key="5">
    <source>
        <dbReference type="ARBA" id="ARBA00012541"/>
    </source>
</evidence>
<evidence type="ECO:0000313" key="14">
    <source>
        <dbReference type="EMBL" id="RGU89573.1"/>
    </source>
</evidence>
<dbReference type="InterPro" id="IPR006407">
    <property type="entry name" value="GlgB"/>
</dbReference>
<comment type="catalytic activity">
    <reaction evidence="1">
        <text>Transfers a segment of a (1-&gt;4)-alpha-D-glucan chain to a primary hydroxy group in a similar glucan chain.</text>
        <dbReference type="EC" id="2.4.1.18"/>
    </reaction>
</comment>
<dbReference type="NCBIfam" id="TIGR01515">
    <property type="entry name" value="branching_enzym"/>
    <property type="match status" value="1"/>
</dbReference>
<evidence type="ECO:0000256" key="10">
    <source>
        <dbReference type="ARBA" id="ARBA00023277"/>
    </source>
</evidence>
<evidence type="ECO:0000259" key="13">
    <source>
        <dbReference type="SMART" id="SM00642"/>
    </source>
</evidence>
<evidence type="ECO:0000256" key="2">
    <source>
        <dbReference type="ARBA" id="ARBA00002953"/>
    </source>
</evidence>